<dbReference type="OMA" id="YAELPFY"/>
<evidence type="ECO:0000313" key="2">
    <source>
        <dbReference type="EMBL" id="OLL21932.1"/>
    </source>
</evidence>
<dbReference type="InterPro" id="IPR036291">
    <property type="entry name" value="NAD(P)-bd_dom_sf"/>
</dbReference>
<dbReference type="InterPro" id="IPR052228">
    <property type="entry name" value="Sec_Metab_Biosynth_Oxidored"/>
</dbReference>
<dbReference type="AlphaFoldDB" id="A0A1U7LHA5"/>
<dbReference type="PRINTS" id="PR00081">
    <property type="entry name" value="GDHRDH"/>
</dbReference>
<dbReference type="PANTHER" id="PTHR47534">
    <property type="entry name" value="YALI0E05731P"/>
    <property type="match status" value="1"/>
</dbReference>
<dbReference type="Pfam" id="PF00106">
    <property type="entry name" value="adh_short"/>
    <property type="match status" value="1"/>
</dbReference>
<dbReference type="Proteomes" id="UP000186594">
    <property type="component" value="Unassembled WGS sequence"/>
</dbReference>
<reference evidence="2 3" key="1">
    <citation type="submission" date="2016-04" db="EMBL/GenBank/DDBJ databases">
        <title>Evolutionary innovation and constraint leading to complex multicellularity in the Ascomycota.</title>
        <authorList>
            <person name="Cisse O."/>
            <person name="Nguyen A."/>
            <person name="Hewitt D.A."/>
            <person name="Jedd G."/>
            <person name="Stajich J.E."/>
        </authorList>
    </citation>
    <scope>NUCLEOTIDE SEQUENCE [LARGE SCALE GENOMIC DNA]</scope>
    <source>
        <strain evidence="2 3">DAH-3</strain>
    </source>
</reference>
<dbReference type="STRING" id="1198029.A0A1U7LHA5"/>
<evidence type="ECO:0000313" key="3">
    <source>
        <dbReference type="Proteomes" id="UP000186594"/>
    </source>
</evidence>
<name>A0A1U7LHA5_NEOID</name>
<evidence type="ECO:0000256" key="1">
    <source>
        <dbReference type="ARBA" id="ARBA00023002"/>
    </source>
</evidence>
<comment type="caution">
    <text evidence="2">The sequence shown here is derived from an EMBL/GenBank/DDBJ whole genome shotgun (WGS) entry which is preliminary data.</text>
</comment>
<proteinExistence type="predicted"/>
<organism evidence="2 3">
    <name type="scientific">Neolecta irregularis (strain DAH-3)</name>
    <dbReference type="NCBI Taxonomy" id="1198029"/>
    <lineage>
        <taxon>Eukaryota</taxon>
        <taxon>Fungi</taxon>
        <taxon>Dikarya</taxon>
        <taxon>Ascomycota</taxon>
        <taxon>Taphrinomycotina</taxon>
        <taxon>Neolectales</taxon>
        <taxon>Neolectaceae</taxon>
        <taxon>Neolecta</taxon>
    </lineage>
</organism>
<sequence>MGQLYTFSSLVKTVSTRTCPASFVVEKITSWGVIKRRVPRCHLSSTARMFATTVAVITAKSANREVSLAGKQALVIGGTQGIGASIALRLSSLGAAVTIAGRNEKLAESVISKAENKMEFEKVDLSLISGIYKFAAEMKKKFGPTGLHYMFNSAGSPPGGSITLTCEGFAQDFTIQCMGRLLVTYKLLPVLKDGTSVWVAAPASKGGKVDLEDPDLSKTLKNYWVKFLAQALRDSAFLDSMAMELAERNPNLRVLHLFPGIVGTNVLSNNGFNWIFGFASRLLTRAGIAQKPDDYAEVAVYLAIKDHSTGVHFYGPNLKSLTPGEWVMNDGNRKKLWDWAIKTGERIGTK</sequence>
<dbReference type="InterPro" id="IPR002347">
    <property type="entry name" value="SDR_fam"/>
</dbReference>
<dbReference type="EMBL" id="LXFE01004131">
    <property type="protein sequence ID" value="OLL21932.1"/>
    <property type="molecule type" value="Genomic_DNA"/>
</dbReference>
<gene>
    <name evidence="2" type="ORF">NEOLI_002002</name>
</gene>
<dbReference type="GO" id="GO:0016491">
    <property type="term" value="F:oxidoreductase activity"/>
    <property type="evidence" value="ECO:0007669"/>
    <property type="project" value="UniProtKB-KW"/>
</dbReference>
<protein>
    <submittedName>
        <fullName evidence="2">Dehydrogenase/reductase SDR family member on chromosome X</fullName>
    </submittedName>
</protein>
<dbReference type="PANTHER" id="PTHR47534:SF3">
    <property type="entry name" value="ALCOHOL DEHYDROGENASE-LIKE C-TERMINAL DOMAIN-CONTAINING PROTEIN"/>
    <property type="match status" value="1"/>
</dbReference>
<dbReference type="OrthoDB" id="191139at2759"/>
<keyword evidence="3" id="KW-1185">Reference proteome</keyword>
<keyword evidence="1" id="KW-0560">Oxidoreductase</keyword>
<dbReference type="Gene3D" id="3.40.50.720">
    <property type="entry name" value="NAD(P)-binding Rossmann-like Domain"/>
    <property type="match status" value="1"/>
</dbReference>
<accession>A0A1U7LHA5</accession>
<dbReference type="SUPFAM" id="SSF51735">
    <property type="entry name" value="NAD(P)-binding Rossmann-fold domains"/>
    <property type="match status" value="1"/>
</dbReference>